<reference evidence="2 3" key="1">
    <citation type="submission" date="2019-12" db="EMBL/GenBank/DDBJ databases">
        <title>The whole genome sequencing of a strain isolated from a Mars analog, Dalangtan Playa.</title>
        <authorList>
            <person name="Huang T."/>
        </authorList>
    </citation>
    <scope>NUCLEOTIDE SEQUENCE [LARGE SCALE GENOMIC DNA]</scope>
    <source>
        <strain evidence="2 3">DP4-553-S</strain>
    </source>
</reference>
<dbReference type="EMBL" id="CP046956">
    <property type="protein sequence ID" value="QTM98875.1"/>
    <property type="molecule type" value="Genomic_DNA"/>
</dbReference>
<dbReference type="InterPro" id="IPR002575">
    <property type="entry name" value="Aminoglycoside_PTrfase"/>
</dbReference>
<accession>A0ABX7VSU7</accession>
<evidence type="ECO:0000313" key="2">
    <source>
        <dbReference type="EMBL" id="QTM98875.1"/>
    </source>
</evidence>
<dbReference type="PANTHER" id="PTHR21310">
    <property type="entry name" value="AMINOGLYCOSIDE PHOSPHOTRANSFERASE-RELATED-RELATED"/>
    <property type="match status" value="1"/>
</dbReference>
<proteinExistence type="predicted"/>
<dbReference type="SUPFAM" id="SSF56112">
    <property type="entry name" value="Protein kinase-like (PK-like)"/>
    <property type="match status" value="1"/>
</dbReference>
<dbReference type="Proteomes" id="UP000665043">
    <property type="component" value="Chromosome"/>
</dbReference>
<dbReference type="PANTHER" id="PTHR21310:SF42">
    <property type="entry name" value="BIFUNCTIONAL AAC_APH"/>
    <property type="match status" value="1"/>
</dbReference>
<dbReference type="InterPro" id="IPR011009">
    <property type="entry name" value="Kinase-like_dom_sf"/>
</dbReference>
<feature type="domain" description="Aminoglycoside phosphotransferase" evidence="1">
    <location>
        <begin position="27"/>
        <end position="248"/>
    </location>
</feature>
<dbReference type="Pfam" id="PF01636">
    <property type="entry name" value="APH"/>
    <property type="match status" value="1"/>
</dbReference>
<keyword evidence="3" id="KW-1185">Reference proteome</keyword>
<protein>
    <submittedName>
        <fullName evidence="2">Phosphotransferase</fullName>
    </submittedName>
</protein>
<gene>
    <name evidence="2" type="ORF">ERJ70_05915</name>
</gene>
<dbReference type="InterPro" id="IPR051678">
    <property type="entry name" value="AGP_Transferase"/>
</dbReference>
<sequence>MNEQTMLSIISQHLPWLTIETTSFNYSGWDHDIIIINEELVFRFPQNQAVRRHTERETALLKAIEKTSPPLQVPNFQVIRDKQGRTIAVYYPLIKGEALTSPQHAALISNQDNAKLLGEFLSKLHEIPAKQVDSPLLTIHTQEYWQRLFDSVETHILPNLAEDESMIVSNFFHGFLQETEQQPIQQAWIHGDLSANNIIFNKESGLVTGIIDFTDSQYGDPAFDFAGFYWDFGPAFTRQVLRYYSGREPVAHLFERIRNFYGLQPVFHELLYQVKKGQMVNWPTALEKFKRLKKMQATSDHSFD</sequence>
<evidence type="ECO:0000259" key="1">
    <source>
        <dbReference type="Pfam" id="PF01636"/>
    </source>
</evidence>
<evidence type="ECO:0000313" key="3">
    <source>
        <dbReference type="Proteomes" id="UP000665043"/>
    </source>
</evidence>
<dbReference type="Gene3D" id="3.90.1200.10">
    <property type="match status" value="1"/>
</dbReference>
<name>A0ABX7VSU7_9BACI</name>
<organism evidence="2 3">
    <name type="scientific">Sediminibacillus dalangtanensis</name>
    <dbReference type="NCBI Taxonomy" id="2729421"/>
    <lineage>
        <taxon>Bacteria</taxon>
        <taxon>Bacillati</taxon>
        <taxon>Bacillota</taxon>
        <taxon>Bacilli</taxon>
        <taxon>Bacillales</taxon>
        <taxon>Bacillaceae</taxon>
        <taxon>Sediminibacillus</taxon>
    </lineage>
</organism>
<dbReference type="Gene3D" id="3.30.200.20">
    <property type="entry name" value="Phosphorylase Kinase, domain 1"/>
    <property type="match status" value="1"/>
</dbReference>
<dbReference type="RefSeq" id="WP_209367874.1">
    <property type="nucleotide sequence ID" value="NZ_CP046956.1"/>
</dbReference>